<dbReference type="Gene3D" id="1.10.540.10">
    <property type="entry name" value="Acyl-CoA dehydrogenase/oxidase, N-terminal domain"/>
    <property type="match status" value="1"/>
</dbReference>
<evidence type="ECO:0000313" key="9">
    <source>
        <dbReference type="Proteomes" id="UP000309215"/>
    </source>
</evidence>
<comment type="cofactor">
    <cofactor evidence="1">
        <name>FAD</name>
        <dbReference type="ChEBI" id="CHEBI:57692"/>
    </cofactor>
</comment>
<keyword evidence="9" id="KW-1185">Reference proteome</keyword>
<evidence type="ECO:0000313" key="8">
    <source>
        <dbReference type="EMBL" id="TKC95210.1"/>
    </source>
</evidence>
<dbReference type="GO" id="GO:0003995">
    <property type="term" value="F:acyl-CoA dehydrogenase activity"/>
    <property type="evidence" value="ECO:0007669"/>
    <property type="project" value="TreeGrafter"/>
</dbReference>
<dbReference type="InterPro" id="IPR037069">
    <property type="entry name" value="AcylCoA_DH/ox_N_sf"/>
</dbReference>
<keyword evidence="4" id="KW-0274">FAD</keyword>
<dbReference type="PANTHER" id="PTHR43884:SF12">
    <property type="entry name" value="ISOVALERYL-COA DEHYDROGENASE, MITOCHONDRIAL-RELATED"/>
    <property type="match status" value="1"/>
</dbReference>
<dbReference type="OrthoDB" id="9826871at2"/>
<evidence type="ECO:0000259" key="6">
    <source>
        <dbReference type="Pfam" id="PF00441"/>
    </source>
</evidence>
<name>A0A4U1IMF9_9BACT</name>
<dbReference type="Pfam" id="PF02771">
    <property type="entry name" value="Acyl-CoA_dh_N"/>
    <property type="match status" value="1"/>
</dbReference>
<dbReference type="PIRSF" id="PIRSF016578">
    <property type="entry name" value="HsaA"/>
    <property type="match status" value="1"/>
</dbReference>
<dbReference type="InterPro" id="IPR036250">
    <property type="entry name" value="AcylCo_DH-like_C"/>
</dbReference>
<dbReference type="Pfam" id="PF00441">
    <property type="entry name" value="Acyl-CoA_dh_1"/>
    <property type="match status" value="1"/>
</dbReference>
<dbReference type="Gene3D" id="2.40.110.10">
    <property type="entry name" value="Butyryl-CoA Dehydrogenase, subunit A, domain 2"/>
    <property type="match status" value="1"/>
</dbReference>
<feature type="domain" description="Acyl-CoA dehydrogenase/oxidase N-terminal" evidence="7">
    <location>
        <begin position="6"/>
        <end position="117"/>
    </location>
</feature>
<evidence type="ECO:0000256" key="3">
    <source>
        <dbReference type="ARBA" id="ARBA00022630"/>
    </source>
</evidence>
<dbReference type="FunFam" id="1.10.540.10:FF:000002">
    <property type="entry name" value="Acyl-CoA dehydrogenase FadE19"/>
    <property type="match status" value="1"/>
</dbReference>
<dbReference type="SUPFAM" id="SSF56645">
    <property type="entry name" value="Acyl-CoA dehydrogenase NM domain-like"/>
    <property type="match status" value="1"/>
</dbReference>
<protein>
    <submittedName>
        <fullName evidence="8">Acyl-CoA dehydrogenase</fullName>
    </submittedName>
</protein>
<evidence type="ECO:0000256" key="1">
    <source>
        <dbReference type="ARBA" id="ARBA00001974"/>
    </source>
</evidence>
<feature type="domain" description="Acyl-CoA dehydrogenase/oxidase C-terminal" evidence="6">
    <location>
        <begin position="225"/>
        <end position="372"/>
    </location>
</feature>
<dbReference type="EMBL" id="SSMQ01000100">
    <property type="protein sequence ID" value="TKC95210.1"/>
    <property type="molecule type" value="Genomic_DNA"/>
</dbReference>
<dbReference type="InterPro" id="IPR009075">
    <property type="entry name" value="AcylCo_DH/oxidase_C"/>
</dbReference>
<dbReference type="Proteomes" id="UP000309215">
    <property type="component" value="Unassembled WGS sequence"/>
</dbReference>
<organism evidence="8 9">
    <name type="scientific">Polyangium fumosum</name>
    <dbReference type="NCBI Taxonomy" id="889272"/>
    <lineage>
        <taxon>Bacteria</taxon>
        <taxon>Pseudomonadati</taxon>
        <taxon>Myxococcota</taxon>
        <taxon>Polyangia</taxon>
        <taxon>Polyangiales</taxon>
        <taxon>Polyangiaceae</taxon>
        <taxon>Polyangium</taxon>
    </lineage>
</organism>
<accession>A0A4U1IMF9</accession>
<evidence type="ECO:0000259" key="7">
    <source>
        <dbReference type="Pfam" id="PF02771"/>
    </source>
</evidence>
<comment type="similarity">
    <text evidence="2">Belongs to the acyl-CoA dehydrogenase family.</text>
</comment>
<reference evidence="8 9" key="1">
    <citation type="submission" date="2019-04" db="EMBL/GenBank/DDBJ databases">
        <authorList>
            <person name="Li Y."/>
            <person name="Wang J."/>
        </authorList>
    </citation>
    <scope>NUCLEOTIDE SEQUENCE [LARGE SCALE GENOMIC DNA]</scope>
    <source>
        <strain evidence="8 9">DSM 14668</strain>
    </source>
</reference>
<gene>
    <name evidence="8" type="ORF">E8A74_47435</name>
</gene>
<dbReference type="InterPro" id="IPR013786">
    <property type="entry name" value="AcylCoA_DH/ox_N"/>
</dbReference>
<proteinExistence type="inferred from homology"/>
<dbReference type="RefSeq" id="WP_136935805.1">
    <property type="nucleotide sequence ID" value="NZ_SSMQ01000100.1"/>
</dbReference>
<dbReference type="AlphaFoldDB" id="A0A4U1IMF9"/>
<keyword evidence="3" id="KW-0285">Flavoprotein</keyword>
<dbReference type="InterPro" id="IPR009100">
    <property type="entry name" value="AcylCoA_DH/oxidase_NM_dom_sf"/>
</dbReference>
<dbReference type="SUPFAM" id="SSF47203">
    <property type="entry name" value="Acyl-CoA dehydrogenase C-terminal domain-like"/>
    <property type="match status" value="1"/>
</dbReference>
<evidence type="ECO:0000256" key="5">
    <source>
        <dbReference type="ARBA" id="ARBA00023002"/>
    </source>
</evidence>
<comment type="caution">
    <text evidence="8">The sequence shown here is derived from an EMBL/GenBank/DDBJ whole genome shotgun (WGS) entry which is preliminary data.</text>
</comment>
<sequence length="375" mass="38290">MDFDLTDEQKRFQEAARALAARSLAPRAAEIDHDARLPEGHARALGDAGLLGLTIPAEHGGSGGDLVSLALVIEEIAAACASSAAIVGTHVALVSRTLLRAGSPAQKQKHLAPLARGASLGAAAMPDPAEPPSLFAEPSADGGFVLDGEAGPVNLGAAADVFLVFAATNRAANDPRLVALLVPKSAPGLDLVSAETSVGRRAAGAALLRARGVRIDAADVIGAAGEGQVIATAALEDARIAVAAEAIGIARAAFEKAAAHVKRTQDRVKTPGLLGMQAQLADMSVEIEAARLLVLRAAHLADRGAPSSAERSIGKLFASEMSTRVAHRAMDILGARGGGTSEGLGRHFRDARTTELVEESSGTQRSIIAQTMLKA</sequence>
<evidence type="ECO:0000256" key="2">
    <source>
        <dbReference type="ARBA" id="ARBA00009347"/>
    </source>
</evidence>
<keyword evidence="5" id="KW-0560">Oxidoreductase</keyword>
<dbReference type="GO" id="GO:0050660">
    <property type="term" value="F:flavin adenine dinucleotide binding"/>
    <property type="evidence" value="ECO:0007669"/>
    <property type="project" value="InterPro"/>
</dbReference>
<dbReference type="Gene3D" id="1.20.140.10">
    <property type="entry name" value="Butyryl-CoA Dehydrogenase, subunit A, domain 3"/>
    <property type="match status" value="1"/>
</dbReference>
<evidence type="ECO:0000256" key="4">
    <source>
        <dbReference type="ARBA" id="ARBA00022827"/>
    </source>
</evidence>
<dbReference type="PANTHER" id="PTHR43884">
    <property type="entry name" value="ACYL-COA DEHYDROGENASE"/>
    <property type="match status" value="1"/>
</dbReference>
<dbReference type="InterPro" id="IPR046373">
    <property type="entry name" value="Acyl-CoA_Oxase/DH_mid-dom_sf"/>
</dbReference>